<dbReference type="RefSeq" id="WP_090664475.1">
    <property type="nucleotide sequence ID" value="NZ_FMZX01000015.1"/>
</dbReference>
<dbReference type="PANTHER" id="PTHR33055:SF3">
    <property type="entry name" value="PUTATIVE TRANSPOSASE FOR IS117-RELATED"/>
    <property type="match status" value="1"/>
</dbReference>
<name>A0A1G6YTM2_9PROT</name>
<dbReference type="Pfam" id="PF01548">
    <property type="entry name" value="DEDD_Tnp_IS110"/>
    <property type="match status" value="1"/>
</dbReference>
<dbReference type="NCBIfam" id="NF033542">
    <property type="entry name" value="transpos_IS110"/>
    <property type="match status" value="1"/>
</dbReference>
<dbReference type="InterPro" id="IPR003346">
    <property type="entry name" value="Transposase_20"/>
</dbReference>
<dbReference type="GO" id="GO:0003677">
    <property type="term" value="F:DNA binding"/>
    <property type="evidence" value="ECO:0007669"/>
    <property type="project" value="InterPro"/>
</dbReference>
<dbReference type="Pfam" id="PF02371">
    <property type="entry name" value="Transposase_20"/>
    <property type="match status" value="1"/>
</dbReference>
<dbReference type="PANTHER" id="PTHR33055">
    <property type="entry name" value="TRANSPOSASE FOR INSERTION SEQUENCE ELEMENT IS1111A"/>
    <property type="match status" value="1"/>
</dbReference>
<feature type="domain" description="Transposase IS116/IS110/IS902 C-terminal" evidence="2">
    <location>
        <begin position="218"/>
        <end position="296"/>
    </location>
</feature>
<keyword evidence="4" id="KW-1185">Reference proteome</keyword>
<proteinExistence type="predicted"/>
<sequence length="351" mass="37110">MQTNAKASPAIIGLDIAKNFFQVHGVDVAGQVVLRRKLSRGDVLAFFKNQPKALVGIEACGTGHYWAREIAALGHEVRLLPPTYVKPYGKRGKTDAADAEAICEAVTRPNMHFVPAKTPEQQAAMMMHRSRELLVGQRTALANALRGHLAELGIIAAKGIRRVADLVAELVGADAAKIPPLAKASLTCLAAQIEAVETQIDKLEALILEWHKGNEASRRLAKIPGVGPITASAVVATIGDASNFTSARHLSAAWGLTPKQNSSGGKAKQGGISKAGDAYLRRLLFIGSIAVIRSKKAQDAGSWLGRLLERRPAKVVAIAVANKTARVIWAMLRSGEAYRAADAAVAAPAAG</sequence>
<dbReference type="EMBL" id="FMZX01000015">
    <property type="protein sequence ID" value="SDD93854.1"/>
    <property type="molecule type" value="Genomic_DNA"/>
</dbReference>
<evidence type="ECO:0000259" key="2">
    <source>
        <dbReference type="Pfam" id="PF02371"/>
    </source>
</evidence>
<dbReference type="GO" id="GO:0006313">
    <property type="term" value="P:DNA transposition"/>
    <property type="evidence" value="ECO:0007669"/>
    <property type="project" value="InterPro"/>
</dbReference>
<dbReference type="GO" id="GO:0004803">
    <property type="term" value="F:transposase activity"/>
    <property type="evidence" value="ECO:0007669"/>
    <property type="project" value="InterPro"/>
</dbReference>
<reference evidence="3 4" key="1">
    <citation type="submission" date="2016-10" db="EMBL/GenBank/DDBJ databases">
        <authorList>
            <person name="de Groot N.N."/>
        </authorList>
    </citation>
    <scope>NUCLEOTIDE SEQUENCE [LARGE SCALE GENOMIC DNA]</scope>
    <source>
        <strain evidence="3 4">CPCC 100156</strain>
    </source>
</reference>
<dbReference type="InterPro" id="IPR002525">
    <property type="entry name" value="Transp_IS110-like_N"/>
</dbReference>
<feature type="domain" description="Transposase IS110-like N-terminal" evidence="1">
    <location>
        <begin position="12"/>
        <end position="151"/>
    </location>
</feature>
<accession>A0A1G6YTM2</accession>
<gene>
    <name evidence="3" type="ORF">SAMN04487779_10157</name>
</gene>
<organism evidence="3 4">
    <name type="scientific">Belnapia rosea</name>
    <dbReference type="NCBI Taxonomy" id="938405"/>
    <lineage>
        <taxon>Bacteria</taxon>
        <taxon>Pseudomonadati</taxon>
        <taxon>Pseudomonadota</taxon>
        <taxon>Alphaproteobacteria</taxon>
        <taxon>Acetobacterales</taxon>
        <taxon>Roseomonadaceae</taxon>
        <taxon>Belnapia</taxon>
    </lineage>
</organism>
<dbReference type="AlphaFoldDB" id="A0A1G6YTM2"/>
<dbReference type="Proteomes" id="UP000198925">
    <property type="component" value="Unassembled WGS sequence"/>
</dbReference>
<evidence type="ECO:0000313" key="3">
    <source>
        <dbReference type="EMBL" id="SDD93854.1"/>
    </source>
</evidence>
<dbReference type="InterPro" id="IPR047650">
    <property type="entry name" value="Transpos_IS110"/>
</dbReference>
<protein>
    <submittedName>
        <fullName evidence="3">Transposase</fullName>
    </submittedName>
</protein>
<evidence type="ECO:0000313" key="4">
    <source>
        <dbReference type="Proteomes" id="UP000198925"/>
    </source>
</evidence>
<evidence type="ECO:0000259" key="1">
    <source>
        <dbReference type="Pfam" id="PF01548"/>
    </source>
</evidence>